<dbReference type="EMBL" id="VCQV01000001">
    <property type="protein sequence ID" value="TWP39069.1"/>
    <property type="molecule type" value="Genomic_DNA"/>
</dbReference>
<dbReference type="OrthoDB" id="9785847at2"/>
<dbReference type="InterPro" id="IPR029058">
    <property type="entry name" value="AB_hydrolase_fold"/>
</dbReference>
<feature type="domain" description="AB hydrolase-1" evidence="2">
    <location>
        <begin position="42"/>
        <end position="114"/>
    </location>
</feature>
<protein>
    <submittedName>
        <fullName evidence="3">Alpha/beta hydrolase</fullName>
    </submittedName>
</protein>
<evidence type="ECO:0000313" key="4">
    <source>
        <dbReference type="Proteomes" id="UP000320244"/>
    </source>
</evidence>
<comment type="caution">
    <text evidence="3">The sequence shown here is derived from an EMBL/GenBank/DDBJ whole genome shotgun (WGS) entry which is preliminary data.</text>
</comment>
<keyword evidence="4" id="KW-1185">Reference proteome</keyword>
<evidence type="ECO:0000259" key="2">
    <source>
        <dbReference type="Pfam" id="PF00561"/>
    </source>
</evidence>
<reference evidence="3 4" key="2">
    <citation type="submission" date="2019-08" db="EMBL/GenBank/DDBJ databases">
        <title>Jejuicoccus antrihumi gen. nov., sp. nov., a new member of the family Dermacoccaceae isolated from a cave.</title>
        <authorList>
            <person name="Schumann P."/>
            <person name="Kim I.S."/>
        </authorList>
    </citation>
    <scope>NUCLEOTIDE SEQUENCE [LARGE SCALE GENOMIC DNA]</scope>
    <source>
        <strain evidence="3 4">C5-26</strain>
    </source>
</reference>
<dbReference type="SUPFAM" id="SSF53474">
    <property type="entry name" value="alpha/beta-Hydrolases"/>
    <property type="match status" value="1"/>
</dbReference>
<dbReference type="GO" id="GO:0016787">
    <property type="term" value="F:hydrolase activity"/>
    <property type="evidence" value="ECO:0007669"/>
    <property type="project" value="UniProtKB-KW"/>
</dbReference>
<dbReference type="PANTHER" id="PTHR43433:SF5">
    <property type="entry name" value="AB HYDROLASE-1 DOMAIN-CONTAINING PROTEIN"/>
    <property type="match status" value="1"/>
</dbReference>
<name>A0A563E9S1_9MICO</name>
<keyword evidence="3" id="KW-0378">Hydrolase</keyword>
<evidence type="ECO:0000256" key="1">
    <source>
        <dbReference type="SAM" id="MobiDB-lite"/>
    </source>
</evidence>
<feature type="region of interest" description="Disordered" evidence="1">
    <location>
        <begin position="135"/>
        <end position="156"/>
    </location>
</feature>
<evidence type="ECO:0000313" key="3">
    <source>
        <dbReference type="EMBL" id="TWP39069.1"/>
    </source>
</evidence>
<dbReference type="InterPro" id="IPR000073">
    <property type="entry name" value="AB_hydrolase_1"/>
</dbReference>
<dbReference type="PANTHER" id="PTHR43433">
    <property type="entry name" value="HYDROLASE, ALPHA/BETA FOLD FAMILY PROTEIN"/>
    <property type="match status" value="1"/>
</dbReference>
<dbReference type="Gene3D" id="3.40.50.1820">
    <property type="entry name" value="alpha/beta hydrolase"/>
    <property type="match status" value="1"/>
</dbReference>
<dbReference type="InterPro" id="IPR050471">
    <property type="entry name" value="AB_hydrolase"/>
</dbReference>
<dbReference type="AlphaFoldDB" id="A0A563E9S1"/>
<gene>
    <name evidence="3" type="ORF">FGL98_01395</name>
</gene>
<organism evidence="3 4">
    <name type="scientific">Leekyejoonella antrihumi</name>
    <dbReference type="NCBI Taxonomy" id="1660198"/>
    <lineage>
        <taxon>Bacteria</taxon>
        <taxon>Bacillati</taxon>
        <taxon>Actinomycetota</taxon>
        <taxon>Actinomycetes</taxon>
        <taxon>Micrococcales</taxon>
        <taxon>Dermacoccaceae</taxon>
        <taxon>Leekyejoonella</taxon>
    </lineage>
</organism>
<reference evidence="3 4" key="1">
    <citation type="submission" date="2019-05" db="EMBL/GenBank/DDBJ databases">
        <authorList>
            <person name="Lee S.D."/>
        </authorList>
    </citation>
    <scope>NUCLEOTIDE SEQUENCE [LARGE SCALE GENOMIC DNA]</scope>
    <source>
        <strain evidence="3 4">C5-26</strain>
    </source>
</reference>
<dbReference type="Pfam" id="PF00561">
    <property type="entry name" value="Abhydrolase_1"/>
    <property type="match status" value="1"/>
</dbReference>
<dbReference type="RefSeq" id="WP_146314850.1">
    <property type="nucleotide sequence ID" value="NZ_VCQV01000001.1"/>
</dbReference>
<dbReference type="Proteomes" id="UP000320244">
    <property type="component" value="Unassembled WGS sequence"/>
</dbReference>
<accession>A0A563E9S1</accession>
<proteinExistence type="predicted"/>
<sequence>MSVLEIDDLAIYYEAYGSGPAILIPWCNFAWSSLDLESFTRLYTVVLASPRGFGNSPRVAAGYAADTIRTDMEAVLDHLGIEQYVAFGYSMTGSVAAWLAHDNPRVQAVISGGFPMVTSYAALLPYIQANRAETQQDPKRWEAMTGKFDGSSDLRV</sequence>